<sequence length="103" mass="11963">MLGSLLVLQEWEQLEPFDFEPQEPEEVRLLASFQTHQRPCKLLISIGFCDTRTESGMYGDLCHHVAPTAIDRWEVVVEEGETSLDWKPHAIISRDWEGFYTLL</sequence>
<evidence type="ECO:0000313" key="3">
    <source>
        <dbReference type="Proteomes" id="UP000011087"/>
    </source>
</evidence>
<dbReference type="EnsemblProtists" id="EKX44474">
    <property type="protein sequence ID" value="EKX44474"/>
    <property type="gene ID" value="GUITHDRAFT_152972"/>
</dbReference>
<dbReference type="PaxDb" id="55529-EKX44474"/>
<dbReference type="RefSeq" id="XP_005831454.1">
    <property type="nucleotide sequence ID" value="XM_005831397.1"/>
</dbReference>
<dbReference type="EMBL" id="JH993004">
    <property type="protein sequence ID" value="EKX44474.1"/>
    <property type="molecule type" value="Genomic_DNA"/>
</dbReference>
<gene>
    <name evidence="1" type="ORF">GUITHDRAFT_152972</name>
</gene>
<evidence type="ECO:0000313" key="1">
    <source>
        <dbReference type="EMBL" id="EKX44474.1"/>
    </source>
</evidence>
<organism evidence="1">
    <name type="scientific">Guillardia theta (strain CCMP2712)</name>
    <name type="common">Cryptophyte</name>
    <dbReference type="NCBI Taxonomy" id="905079"/>
    <lineage>
        <taxon>Eukaryota</taxon>
        <taxon>Cryptophyceae</taxon>
        <taxon>Pyrenomonadales</taxon>
        <taxon>Geminigeraceae</taxon>
        <taxon>Guillardia</taxon>
    </lineage>
</organism>
<reference evidence="3" key="2">
    <citation type="submission" date="2012-11" db="EMBL/GenBank/DDBJ databases">
        <authorList>
            <person name="Kuo A."/>
            <person name="Curtis B.A."/>
            <person name="Tanifuji G."/>
            <person name="Burki F."/>
            <person name="Gruber A."/>
            <person name="Irimia M."/>
            <person name="Maruyama S."/>
            <person name="Arias M.C."/>
            <person name="Ball S.G."/>
            <person name="Gile G.H."/>
            <person name="Hirakawa Y."/>
            <person name="Hopkins J.F."/>
            <person name="Rensing S.A."/>
            <person name="Schmutz J."/>
            <person name="Symeonidi A."/>
            <person name="Elias M."/>
            <person name="Eveleigh R.J."/>
            <person name="Herman E.K."/>
            <person name="Klute M.J."/>
            <person name="Nakayama T."/>
            <person name="Obornik M."/>
            <person name="Reyes-Prieto A."/>
            <person name="Armbrust E.V."/>
            <person name="Aves S.J."/>
            <person name="Beiko R.G."/>
            <person name="Coutinho P."/>
            <person name="Dacks J.B."/>
            <person name="Durnford D.G."/>
            <person name="Fast N.M."/>
            <person name="Green B.R."/>
            <person name="Grisdale C."/>
            <person name="Hempe F."/>
            <person name="Henrissat B."/>
            <person name="Hoppner M.P."/>
            <person name="Ishida K.-I."/>
            <person name="Kim E."/>
            <person name="Koreny L."/>
            <person name="Kroth P.G."/>
            <person name="Liu Y."/>
            <person name="Malik S.-B."/>
            <person name="Maier U.G."/>
            <person name="McRose D."/>
            <person name="Mock T."/>
            <person name="Neilson J.A."/>
            <person name="Onodera N.T."/>
            <person name="Poole A.M."/>
            <person name="Pritham E.J."/>
            <person name="Richards T.A."/>
            <person name="Rocap G."/>
            <person name="Roy S.W."/>
            <person name="Sarai C."/>
            <person name="Schaack S."/>
            <person name="Shirato S."/>
            <person name="Slamovits C.H."/>
            <person name="Spencer D.F."/>
            <person name="Suzuki S."/>
            <person name="Worden A.Z."/>
            <person name="Zauner S."/>
            <person name="Barry K."/>
            <person name="Bell C."/>
            <person name="Bharti A.K."/>
            <person name="Crow J.A."/>
            <person name="Grimwood J."/>
            <person name="Kramer R."/>
            <person name="Lindquist E."/>
            <person name="Lucas S."/>
            <person name="Salamov A."/>
            <person name="McFadden G.I."/>
            <person name="Lane C.E."/>
            <person name="Keeling P.J."/>
            <person name="Gray M.W."/>
            <person name="Grigoriev I.V."/>
            <person name="Archibald J.M."/>
        </authorList>
    </citation>
    <scope>NUCLEOTIDE SEQUENCE</scope>
    <source>
        <strain evidence="3">CCMP2712</strain>
    </source>
</reference>
<dbReference type="AlphaFoldDB" id="L1J8P5"/>
<feature type="non-terminal residue" evidence="1">
    <location>
        <position position="103"/>
    </location>
</feature>
<protein>
    <submittedName>
        <fullName evidence="1 2">Uncharacterized protein</fullName>
    </submittedName>
</protein>
<reference evidence="2" key="3">
    <citation type="submission" date="2015-06" db="UniProtKB">
        <authorList>
            <consortium name="EnsemblProtists"/>
        </authorList>
    </citation>
    <scope>IDENTIFICATION</scope>
</reference>
<keyword evidence="3" id="KW-1185">Reference proteome</keyword>
<dbReference type="KEGG" id="gtt:GUITHDRAFT_152972"/>
<dbReference type="GeneID" id="17301152"/>
<evidence type="ECO:0000313" key="2">
    <source>
        <dbReference type="EnsemblProtists" id="EKX44474"/>
    </source>
</evidence>
<name>L1J8P5_GUITC</name>
<reference evidence="1 3" key="1">
    <citation type="journal article" date="2012" name="Nature">
        <title>Algal genomes reveal evolutionary mosaicism and the fate of nucleomorphs.</title>
        <authorList>
            <consortium name="DOE Joint Genome Institute"/>
            <person name="Curtis B.A."/>
            <person name="Tanifuji G."/>
            <person name="Burki F."/>
            <person name="Gruber A."/>
            <person name="Irimia M."/>
            <person name="Maruyama S."/>
            <person name="Arias M.C."/>
            <person name="Ball S.G."/>
            <person name="Gile G.H."/>
            <person name="Hirakawa Y."/>
            <person name="Hopkins J.F."/>
            <person name="Kuo A."/>
            <person name="Rensing S.A."/>
            <person name="Schmutz J."/>
            <person name="Symeonidi A."/>
            <person name="Elias M."/>
            <person name="Eveleigh R.J."/>
            <person name="Herman E.K."/>
            <person name="Klute M.J."/>
            <person name="Nakayama T."/>
            <person name="Obornik M."/>
            <person name="Reyes-Prieto A."/>
            <person name="Armbrust E.V."/>
            <person name="Aves S.J."/>
            <person name="Beiko R.G."/>
            <person name="Coutinho P."/>
            <person name="Dacks J.B."/>
            <person name="Durnford D.G."/>
            <person name="Fast N.M."/>
            <person name="Green B.R."/>
            <person name="Grisdale C.J."/>
            <person name="Hempel F."/>
            <person name="Henrissat B."/>
            <person name="Hoppner M.P."/>
            <person name="Ishida K."/>
            <person name="Kim E."/>
            <person name="Koreny L."/>
            <person name="Kroth P.G."/>
            <person name="Liu Y."/>
            <person name="Malik S.B."/>
            <person name="Maier U.G."/>
            <person name="McRose D."/>
            <person name="Mock T."/>
            <person name="Neilson J.A."/>
            <person name="Onodera N.T."/>
            <person name="Poole A.M."/>
            <person name="Pritham E.J."/>
            <person name="Richards T.A."/>
            <person name="Rocap G."/>
            <person name="Roy S.W."/>
            <person name="Sarai C."/>
            <person name="Schaack S."/>
            <person name="Shirato S."/>
            <person name="Slamovits C.H."/>
            <person name="Spencer D.F."/>
            <person name="Suzuki S."/>
            <person name="Worden A.Z."/>
            <person name="Zauner S."/>
            <person name="Barry K."/>
            <person name="Bell C."/>
            <person name="Bharti A.K."/>
            <person name="Crow J.A."/>
            <person name="Grimwood J."/>
            <person name="Kramer R."/>
            <person name="Lindquist E."/>
            <person name="Lucas S."/>
            <person name="Salamov A."/>
            <person name="McFadden G.I."/>
            <person name="Lane C.E."/>
            <person name="Keeling P.J."/>
            <person name="Gray M.W."/>
            <person name="Grigoriev I.V."/>
            <person name="Archibald J.M."/>
        </authorList>
    </citation>
    <scope>NUCLEOTIDE SEQUENCE</scope>
    <source>
        <strain evidence="1 3">CCMP2712</strain>
    </source>
</reference>
<proteinExistence type="predicted"/>
<dbReference type="HOGENOM" id="CLU_2270833_0_0_1"/>
<dbReference type="Proteomes" id="UP000011087">
    <property type="component" value="Unassembled WGS sequence"/>
</dbReference>
<accession>L1J8P5</accession>